<comment type="caution">
    <text evidence="1">The sequence shown here is derived from an EMBL/GenBank/DDBJ whole genome shotgun (WGS) entry which is preliminary data.</text>
</comment>
<evidence type="ECO:0000313" key="2">
    <source>
        <dbReference type="Proteomes" id="UP001529510"/>
    </source>
</evidence>
<feature type="non-terminal residue" evidence="1">
    <location>
        <position position="74"/>
    </location>
</feature>
<protein>
    <submittedName>
        <fullName evidence="1">Uncharacterized protein</fullName>
    </submittedName>
</protein>
<sequence>DTDYINQAISSNSPDTCRTLLTNLERKGNPQTDPSLLTKLIDCYTRVFSSMPLGKYSQIESYAKMLVRFAELKA</sequence>
<dbReference type="Proteomes" id="UP001529510">
    <property type="component" value="Unassembled WGS sequence"/>
</dbReference>
<name>A0ABD0PGR0_CIRMR</name>
<keyword evidence="2" id="KW-1185">Reference proteome</keyword>
<organism evidence="1 2">
    <name type="scientific">Cirrhinus mrigala</name>
    <name type="common">Mrigala</name>
    <dbReference type="NCBI Taxonomy" id="683832"/>
    <lineage>
        <taxon>Eukaryota</taxon>
        <taxon>Metazoa</taxon>
        <taxon>Chordata</taxon>
        <taxon>Craniata</taxon>
        <taxon>Vertebrata</taxon>
        <taxon>Euteleostomi</taxon>
        <taxon>Actinopterygii</taxon>
        <taxon>Neopterygii</taxon>
        <taxon>Teleostei</taxon>
        <taxon>Ostariophysi</taxon>
        <taxon>Cypriniformes</taxon>
        <taxon>Cyprinidae</taxon>
        <taxon>Labeoninae</taxon>
        <taxon>Labeonini</taxon>
        <taxon>Cirrhinus</taxon>
    </lineage>
</organism>
<accession>A0ABD0PGR0</accession>
<reference evidence="1 2" key="1">
    <citation type="submission" date="2024-05" db="EMBL/GenBank/DDBJ databases">
        <title>Genome sequencing and assembly of Indian major carp, Cirrhinus mrigala (Hamilton, 1822).</title>
        <authorList>
            <person name="Mohindra V."/>
            <person name="Chowdhury L.M."/>
            <person name="Lal K."/>
            <person name="Jena J.K."/>
        </authorList>
    </citation>
    <scope>NUCLEOTIDE SEQUENCE [LARGE SCALE GENOMIC DNA]</scope>
    <source>
        <strain evidence="1">CM1030</strain>
        <tissue evidence="1">Blood</tissue>
    </source>
</reference>
<gene>
    <name evidence="1" type="ORF">M9458_033565</name>
</gene>
<dbReference type="Gene3D" id="1.25.40.10">
    <property type="entry name" value="Tetratricopeptide repeat domain"/>
    <property type="match status" value="1"/>
</dbReference>
<dbReference type="EMBL" id="JAMKFB020000016">
    <property type="protein sequence ID" value="KAL0173254.1"/>
    <property type="molecule type" value="Genomic_DNA"/>
</dbReference>
<dbReference type="AlphaFoldDB" id="A0ABD0PGR0"/>
<proteinExistence type="predicted"/>
<dbReference type="InterPro" id="IPR011990">
    <property type="entry name" value="TPR-like_helical_dom_sf"/>
</dbReference>
<feature type="non-terminal residue" evidence="1">
    <location>
        <position position="1"/>
    </location>
</feature>
<evidence type="ECO:0000313" key="1">
    <source>
        <dbReference type="EMBL" id="KAL0173254.1"/>
    </source>
</evidence>